<dbReference type="Gene3D" id="3.30.70.60">
    <property type="match status" value="1"/>
</dbReference>
<evidence type="ECO:0000256" key="6">
    <source>
        <dbReference type="HAMAP-Rule" id="MF_00360"/>
    </source>
</evidence>
<dbReference type="GO" id="GO:0003735">
    <property type="term" value="F:structural constituent of ribosome"/>
    <property type="evidence" value="ECO:0007669"/>
    <property type="project" value="InterPro"/>
</dbReference>
<dbReference type="InterPro" id="IPR035980">
    <property type="entry name" value="Ribosomal_bS6_sf"/>
</dbReference>
<dbReference type="GO" id="GO:0070181">
    <property type="term" value="F:small ribosomal subunit rRNA binding"/>
    <property type="evidence" value="ECO:0007669"/>
    <property type="project" value="TreeGrafter"/>
</dbReference>
<evidence type="ECO:0000313" key="7">
    <source>
        <dbReference type="EMBL" id="HIP97801.1"/>
    </source>
</evidence>
<dbReference type="GO" id="GO:1990904">
    <property type="term" value="C:ribonucleoprotein complex"/>
    <property type="evidence" value="ECO:0007669"/>
    <property type="project" value="UniProtKB-KW"/>
</dbReference>
<gene>
    <name evidence="6 7" type="primary">rpsF</name>
    <name evidence="7" type="ORF">EYH37_00305</name>
</gene>
<keyword evidence="6" id="KW-0699">rRNA-binding</keyword>
<dbReference type="SUPFAM" id="SSF54995">
    <property type="entry name" value="Ribosomal protein S6"/>
    <property type="match status" value="1"/>
</dbReference>
<reference evidence="7" key="1">
    <citation type="journal article" date="2020" name="ISME J.">
        <title>Gammaproteobacteria mediating utilization of methyl-, sulfur- and petroleum organic compounds in deep ocean hydrothermal plumes.</title>
        <authorList>
            <person name="Zhou Z."/>
            <person name="Liu Y."/>
            <person name="Pan J."/>
            <person name="Cron B.R."/>
            <person name="Toner B.M."/>
            <person name="Anantharaman K."/>
            <person name="Breier J.A."/>
            <person name="Dick G.J."/>
            <person name="Li M."/>
        </authorList>
    </citation>
    <scope>NUCLEOTIDE SEQUENCE</scope>
    <source>
        <strain evidence="7">SZUA-1501</strain>
    </source>
</reference>
<dbReference type="PANTHER" id="PTHR21011:SF1">
    <property type="entry name" value="SMALL RIBOSOMAL SUBUNIT PROTEIN BS6M"/>
    <property type="match status" value="1"/>
</dbReference>
<protein>
    <recommendedName>
        <fullName evidence="5 6">Small ribosomal subunit protein bS6</fullName>
    </recommendedName>
</protein>
<evidence type="ECO:0000256" key="1">
    <source>
        <dbReference type="ARBA" id="ARBA00009512"/>
    </source>
</evidence>
<comment type="function">
    <text evidence="4 6">Binds together with bS18 to 16S ribosomal RNA.</text>
</comment>
<dbReference type="EMBL" id="DQVE01000002">
    <property type="protein sequence ID" value="HIP97801.1"/>
    <property type="molecule type" value="Genomic_DNA"/>
</dbReference>
<dbReference type="GO" id="GO:0005840">
    <property type="term" value="C:ribosome"/>
    <property type="evidence" value="ECO:0007669"/>
    <property type="project" value="UniProtKB-KW"/>
</dbReference>
<keyword evidence="6" id="KW-0694">RNA-binding</keyword>
<dbReference type="InterPro" id="IPR000529">
    <property type="entry name" value="Ribosomal_bS6"/>
</dbReference>
<name>A0A9D0YNJ4_AQUAO</name>
<dbReference type="AlphaFoldDB" id="A0A9D0YNJ4"/>
<dbReference type="PANTHER" id="PTHR21011">
    <property type="entry name" value="MITOCHONDRIAL 28S RIBOSOMAL PROTEIN S6"/>
    <property type="match status" value="1"/>
</dbReference>
<comment type="similarity">
    <text evidence="1 6">Belongs to the bacterial ribosomal protein bS6 family.</text>
</comment>
<proteinExistence type="inferred from homology"/>
<dbReference type="NCBIfam" id="TIGR00166">
    <property type="entry name" value="S6"/>
    <property type="match status" value="1"/>
</dbReference>
<dbReference type="GO" id="GO:0006412">
    <property type="term" value="P:translation"/>
    <property type="evidence" value="ECO:0007669"/>
    <property type="project" value="UniProtKB-UniRule"/>
</dbReference>
<dbReference type="HAMAP" id="MF_00360">
    <property type="entry name" value="Ribosomal_bS6"/>
    <property type="match status" value="1"/>
</dbReference>
<dbReference type="Proteomes" id="UP000606463">
    <property type="component" value="Unassembled WGS sequence"/>
</dbReference>
<dbReference type="GO" id="GO:0005737">
    <property type="term" value="C:cytoplasm"/>
    <property type="evidence" value="ECO:0007669"/>
    <property type="project" value="UniProtKB-ARBA"/>
</dbReference>
<evidence type="ECO:0000256" key="4">
    <source>
        <dbReference type="ARBA" id="ARBA00035104"/>
    </source>
</evidence>
<keyword evidence="3 6" id="KW-0687">Ribonucleoprotein</keyword>
<accession>A0A9D0YNJ4</accession>
<evidence type="ECO:0000313" key="8">
    <source>
        <dbReference type="Proteomes" id="UP000606463"/>
    </source>
</evidence>
<dbReference type="InterPro" id="IPR020814">
    <property type="entry name" value="Ribosomal_S6_plastid/chlpt"/>
</dbReference>
<dbReference type="CDD" id="cd00473">
    <property type="entry name" value="bS6"/>
    <property type="match status" value="1"/>
</dbReference>
<dbReference type="Pfam" id="PF01250">
    <property type="entry name" value="Ribosomal_S6"/>
    <property type="match status" value="1"/>
</dbReference>
<keyword evidence="2 6" id="KW-0689">Ribosomal protein</keyword>
<evidence type="ECO:0000256" key="3">
    <source>
        <dbReference type="ARBA" id="ARBA00023274"/>
    </source>
</evidence>
<evidence type="ECO:0000256" key="5">
    <source>
        <dbReference type="ARBA" id="ARBA00035294"/>
    </source>
</evidence>
<dbReference type="InterPro" id="IPR014717">
    <property type="entry name" value="Transl_elong_EF1B/ribsomal_bS6"/>
</dbReference>
<comment type="caution">
    <text evidence="7">The sequence shown here is derived from an EMBL/GenBank/DDBJ whole genome shotgun (WGS) entry which is preliminary data.</text>
</comment>
<organism evidence="7 8">
    <name type="scientific">Aquifex aeolicus</name>
    <dbReference type="NCBI Taxonomy" id="63363"/>
    <lineage>
        <taxon>Bacteria</taxon>
        <taxon>Pseudomonadati</taxon>
        <taxon>Aquificota</taxon>
        <taxon>Aquificia</taxon>
        <taxon>Aquificales</taxon>
        <taxon>Aquificaceae</taxon>
        <taxon>Aquifex</taxon>
    </lineage>
</organism>
<evidence type="ECO:0000256" key="2">
    <source>
        <dbReference type="ARBA" id="ARBA00022980"/>
    </source>
</evidence>
<sequence length="122" mass="14716">MGRRHYIRERFYETVFVVKPTLTEEEYKKVVEAVKNEITRKGGEILYEEDWGLKEFAYPIGKFNHGRYYLIQFKGENKGEPPYENLNLPNELEFFYRVNENIIRWLTSKIKKSEVKSQKKGE</sequence>